<dbReference type="EMBL" id="JANIID010000019">
    <property type="protein sequence ID" value="MCQ8772219.1"/>
    <property type="molecule type" value="Genomic_DNA"/>
</dbReference>
<evidence type="ECO:0000313" key="2">
    <source>
        <dbReference type="EMBL" id="MCQ8772219.1"/>
    </source>
</evidence>
<dbReference type="PANTHER" id="PTHR48228">
    <property type="entry name" value="SUCCINYL-COA--D-CITRAMALATE COA-TRANSFERASE"/>
    <property type="match status" value="1"/>
</dbReference>
<sequence>MTDDPTGSATGEPARRTTGDLTERIEKALAAPATDDAFDVHAALEDVLAGVGMTAADTGGAVTFEGADPVVPSTLRLGAAAGIALVAKSAAVAKLWRLRGGPGQDISMDLRVAPHRLCPFYDRKWELINGSPLSESSNPSNALGWAFYRSRDGRWMMPQNMYPKIKVEAQRFLGVPDDADAVAAAVAARDARELEEAGNDAGIVMAMLRETHEFLAEPQYRDVLAHAPLIEIEKIGDSDPEPLPPGAAQPLSGVRALGMGHVIAGAGVGRALALHGADVLNLWRPDELEHERSYISANVGVRSTYLDPYAAEGSGRLRTLLRDADVFYANRRPGYLERIGLSAEEAAAARPGIVHATNSLAGRTGPWAGRIGFDQTAGSLVGIMNLEGDGERPQLPPVQVVNDYITSWLTTVGVVEALNRRAQEGGSYRVHVSLVRAALWILSLGVFDRDYAHQVAGSSPRHLYLDPETFTADTPLGAYQGVTDQVRMSATPGSYRHVLVPRGSSRPEWLPDGRRTA</sequence>
<keyword evidence="2" id="KW-0808">Transferase</keyword>
<dbReference type="Gene3D" id="3.40.50.10540">
    <property type="entry name" value="Crotonobetainyl-coa:carnitine coa-transferase, domain 1"/>
    <property type="match status" value="2"/>
</dbReference>
<dbReference type="SUPFAM" id="SSF89796">
    <property type="entry name" value="CoA-transferase family III (CaiB/BaiF)"/>
    <property type="match status" value="2"/>
</dbReference>
<evidence type="ECO:0000313" key="3">
    <source>
        <dbReference type="Proteomes" id="UP001142374"/>
    </source>
</evidence>
<dbReference type="Gene3D" id="3.30.1540.10">
    <property type="entry name" value="formyl-coa transferase, domain 3"/>
    <property type="match status" value="1"/>
</dbReference>
<dbReference type="AlphaFoldDB" id="A0A9X2LJ14"/>
<gene>
    <name evidence="2" type="ORF">NQU55_20970</name>
</gene>
<comment type="caution">
    <text evidence="2">The sequence shown here is derived from an EMBL/GenBank/DDBJ whole genome shotgun (WGS) entry which is preliminary data.</text>
</comment>
<accession>A0A9X2LJ14</accession>
<protein>
    <submittedName>
        <fullName evidence="2">CoA transferase</fullName>
    </submittedName>
</protein>
<name>A0A9X2LJ14_9ACTN</name>
<organism evidence="2 3">
    <name type="scientific">Streptomyces telluris</name>
    <dbReference type="NCBI Taxonomy" id="2720021"/>
    <lineage>
        <taxon>Bacteria</taxon>
        <taxon>Bacillati</taxon>
        <taxon>Actinomycetota</taxon>
        <taxon>Actinomycetes</taxon>
        <taxon>Kitasatosporales</taxon>
        <taxon>Streptomycetaceae</taxon>
        <taxon>Streptomyces</taxon>
    </lineage>
</organism>
<dbReference type="GO" id="GO:0016740">
    <property type="term" value="F:transferase activity"/>
    <property type="evidence" value="ECO:0007669"/>
    <property type="project" value="UniProtKB-KW"/>
</dbReference>
<keyword evidence="3" id="KW-1185">Reference proteome</keyword>
<dbReference type="InterPro" id="IPR003673">
    <property type="entry name" value="CoA-Trfase_fam_III"/>
</dbReference>
<feature type="region of interest" description="Disordered" evidence="1">
    <location>
        <begin position="1"/>
        <end position="20"/>
    </location>
</feature>
<dbReference type="InterPro" id="IPR044855">
    <property type="entry name" value="CoA-Trfase_III_dom3_sf"/>
</dbReference>
<reference evidence="2" key="1">
    <citation type="submission" date="2022-06" db="EMBL/GenBank/DDBJ databases">
        <title>WGS of actinobacteria.</title>
        <authorList>
            <person name="Thawai C."/>
        </authorList>
    </citation>
    <scope>NUCLEOTIDE SEQUENCE</scope>
    <source>
        <strain evidence="2">AA8</strain>
    </source>
</reference>
<dbReference type="InterPro" id="IPR050509">
    <property type="entry name" value="CoA-transferase_III"/>
</dbReference>
<evidence type="ECO:0000256" key="1">
    <source>
        <dbReference type="SAM" id="MobiDB-lite"/>
    </source>
</evidence>
<dbReference type="Pfam" id="PF02515">
    <property type="entry name" value="CoA_transf_3"/>
    <property type="match status" value="1"/>
</dbReference>
<dbReference type="RefSeq" id="WP_256790946.1">
    <property type="nucleotide sequence ID" value="NZ_JANIID010000019.1"/>
</dbReference>
<dbReference type="PANTHER" id="PTHR48228:SF4">
    <property type="entry name" value="BLR3030 PROTEIN"/>
    <property type="match status" value="1"/>
</dbReference>
<proteinExistence type="predicted"/>
<dbReference type="Proteomes" id="UP001142374">
    <property type="component" value="Unassembled WGS sequence"/>
</dbReference>
<dbReference type="InterPro" id="IPR023606">
    <property type="entry name" value="CoA-Trfase_III_dom_1_sf"/>
</dbReference>